<accession>A0ABS0J6J6</accession>
<dbReference type="InterPro" id="IPR035919">
    <property type="entry name" value="EAL_sf"/>
</dbReference>
<organism evidence="3 4">
    <name type="scientific">Nitratidesulfovibrio oxamicus</name>
    <dbReference type="NCBI Taxonomy" id="32016"/>
    <lineage>
        <taxon>Bacteria</taxon>
        <taxon>Pseudomonadati</taxon>
        <taxon>Thermodesulfobacteriota</taxon>
        <taxon>Desulfovibrionia</taxon>
        <taxon>Desulfovibrionales</taxon>
        <taxon>Desulfovibrionaceae</taxon>
        <taxon>Nitratidesulfovibrio</taxon>
    </lineage>
</organism>
<gene>
    <name evidence="3" type="ORF">FVW20_13825</name>
</gene>
<comment type="caution">
    <text evidence="3">The sequence shown here is derived from an EMBL/GenBank/DDBJ whole genome shotgun (WGS) entry which is preliminary data.</text>
</comment>
<evidence type="ECO:0000256" key="1">
    <source>
        <dbReference type="SAM" id="MobiDB-lite"/>
    </source>
</evidence>
<dbReference type="PANTHER" id="PTHR33525">
    <property type="match status" value="1"/>
</dbReference>
<evidence type="ECO:0000313" key="4">
    <source>
        <dbReference type="Proteomes" id="UP001194469"/>
    </source>
</evidence>
<dbReference type="InterPro" id="IPR013976">
    <property type="entry name" value="HDOD"/>
</dbReference>
<name>A0ABS0J6J6_9BACT</name>
<dbReference type="RefSeq" id="WP_196610069.1">
    <property type="nucleotide sequence ID" value="NZ_VRYY01000450.1"/>
</dbReference>
<dbReference type="InterPro" id="IPR052340">
    <property type="entry name" value="RNase_Y/CdgJ"/>
</dbReference>
<reference evidence="3 4" key="1">
    <citation type="submission" date="2019-08" db="EMBL/GenBank/DDBJ databases">
        <authorList>
            <person name="Luo N."/>
        </authorList>
    </citation>
    <scope>NUCLEOTIDE SEQUENCE [LARGE SCALE GENOMIC DNA]</scope>
    <source>
        <strain evidence="3 4">NCIMB 9442</strain>
    </source>
</reference>
<evidence type="ECO:0000259" key="2">
    <source>
        <dbReference type="PROSITE" id="PS51833"/>
    </source>
</evidence>
<sequence length="492" mass="52714">MLRRMRSLLGLADDDQSSRAPSAASGQEGGKAAPFPGARFAPPTVQGGEACGPVLLVARQPVFDASGEVWGYELLFRSPDSPERCRGDVDAGVATASVIADGFAMTRPALCQGQRLLVNFAEDMLLAGTPRILPADVCGVEVLETVPATEEVLRAISGLKSEGYLIVVDDYAGQPGLDGLLDLADIVKIDVLGRPLAELARDVAGLRSRQCRLLAEKVEDLATHRQCEALGFTLFQGFFFSRPELVHGRRLDSSQAAKMRLLATLANEDANIKAATEVVRSDAALSYKLLRYINSVHFGLPVKVTSIQHGISLLGTRNLVQWLCVTVLSEFDTGPMAREIIAVSALRAKFLELCASRVSLRAVPMGGVHVATGPVGAGQVRTGQAQPPAAPRPAPQSGALFMLGLFSLLEPLLCLPLTELLRSLPLVDELSEALAAHTGPYAPWLELMEHYERGRWDDVLVSGEAMGLTQADLAVAYAGALEWSAFFHDSRE</sequence>
<dbReference type="PROSITE" id="PS51833">
    <property type="entry name" value="HDOD"/>
    <property type="match status" value="1"/>
</dbReference>
<feature type="domain" description="HDOD" evidence="2">
    <location>
        <begin position="251"/>
        <end position="472"/>
    </location>
</feature>
<feature type="compositionally biased region" description="Low complexity" evidence="1">
    <location>
        <begin position="30"/>
        <end position="39"/>
    </location>
</feature>
<dbReference type="EMBL" id="VRYY01000450">
    <property type="protein sequence ID" value="MBG3878057.1"/>
    <property type="molecule type" value="Genomic_DNA"/>
</dbReference>
<evidence type="ECO:0000313" key="3">
    <source>
        <dbReference type="EMBL" id="MBG3878057.1"/>
    </source>
</evidence>
<keyword evidence="4" id="KW-1185">Reference proteome</keyword>
<dbReference type="Proteomes" id="UP001194469">
    <property type="component" value="Unassembled WGS sequence"/>
</dbReference>
<protein>
    <submittedName>
        <fullName evidence="3">HDOD domain-containing protein</fullName>
    </submittedName>
</protein>
<dbReference type="SUPFAM" id="SSF109604">
    <property type="entry name" value="HD-domain/PDEase-like"/>
    <property type="match status" value="1"/>
</dbReference>
<dbReference type="PANTHER" id="PTHR33525:SF4">
    <property type="entry name" value="CYCLIC DI-GMP PHOSPHODIESTERASE CDGJ"/>
    <property type="match status" value="1"/>
</dbReference>
<dbReference type="SMART" id="SM00052">
    <property type="entry name" value="EAL"/>
    <property type="match status" value="1"/>
</dbReference>
<dbReference type="Gene3D" id="3.20.20.450">
    <property type="entry name" value="EAL domain"/>
    <property type="match status" value="1"/>
</dbReference>
<dbReference type="InterPro" id="IPR001633">
    <property type="entry name" value="EAL_dom"/>
</dbReference>
<dbReference type="Gene3D" id="1.10.3210.10">
    <property type="entry name" value="Hypothetical protein af1432"/>
    <property type="match status" value="1"/>
</dbReference>
<feature type="region of interest" description="Disordered" evidence="1">
    <location>
        <begin position="9"/>
        <end position="39"/>
    </location>
</feature>
<dbReference type="SUPFAM" id="SSF141868">
    <property type="entry name" value="EAL domain-like"/>
    <property type="match status" value="1"/>
</dbReference>
<proteinExistence type="predicted"/>
<dbReference type="Pfam" id="PF08668">
    <property type="entry name" value="HDOD"/>
    <property type="match status" value="1"/>
</dbReference>